<comment type="caution">
    <text evidence="1">The sequence shown here is derived from an EMBL/GenBank/DDBJ whole genome shotgun (WGS) entry which is preliminary data.</text>
</comment>
<dbReference type="RefSeq" id="WP_212675297.1">
    <property type="nucleotide sequence ID" value="NZ_JAGSPJ010000003.1"/>
</dbReference>
<dbReference type="AlphaFoldDB" id="A0A941E7L6"/>
<dbReference type="InterPro" id="IPR036768">
    <property type="entry name" value="PolIII_chi_sf"/>
</dbReference>
<accession>A0A941E7L6</accession>
<dbReference type="GO" id="GO:0003677">
    <property type="term" value="F:DNA binding"/>
    <property type="evidence" value="ECO:0007669"/>
    <property type="project" value="InterPro"/>
</dbReference>
<reference evidence="1" key="1">
    <citation type="submission" date="2021-04" db="EMBL/GenBank/DDBJ databases">
        <title>novel species isolated from subtropical streams in China.</title>
        <authorList>
            <person name="Lu H."/>
        </authorList>
    </citation>
    <scope>NUCLEOTIDE SEQUENCE</scope>
    <source>
        <strain evidence="1">FT137W</strain>
    </source>
</reference>
<keyword evidence="2" id="KW-1185">Reference proteome</keyword>
<protein>
    <submittedName>
        <fullName evidence="1">DNA polymerase III subunit chi</fullName>
    </submittedName>
</protein>
<dbReference type="GO" id="GO:0006260">
    <property type="term" value="P:DNA replication"/>
    <property type="evidence" value="ECO:0007669"/>
    <property type="project" value="InterPro"/>
</dbReference>
<evidence type="ECO:0000313" key="1">
    <source>
        <dbReference type="EMBL" id="MBR7800168.1"/>
    </source>
</evidence>
<organism evidence="1 2">
    <name type="scientific">Undibacterium fentianense</name>
    <dbReference type="NCBI Taxonomy" id="2828728"/>
    <lineage>
        <taxon>Bacteria</taxon>
        <taxon>Pseudomonadati</taxon>
        <taxon>Pseudomonadota</taxon>
        <taxon>Betaproteobacteria</taxon>
        <taxon>Burkholderiales</taxon>
        <taxon>Oxalobacteraceae</taxon>
        <taxon>Undibacterium</taxon>
    </lineage>
</organism>
<dbReference type="PANTHER" id="PTHR38767:SF1">
    <property type="entry name" value="DNA POLYMERASE III SUBUNIT CHI"/>
    <property type="match status" value="1"/>
</dbReference>
<sequence>MTATRVDFHTQVNDKIHYSCRLIRKARAANCRIIVLIDNQEQAKILDQALWSLSDADFLPHLMLNDPLARHTPILIATEINQDQELPHRDLLLNLSHQVPVNFAEFNRVIEVVAKEERDAAEARLRFRQYQQFGVKPSHTIASTT</sequence>
<dbReference type="Proteomes" id="UP000678545">
    <property type="component" value="Unassembled WGS sequence"/>
</dbReference>
<gene>
    <name evidence="1" type="ORF">KDM90_09175</name>
</gene>
<dbReference type="InterPro" id="IPR007459">
    <property type="entry name" value="DNA_pol3_chi"/>
</dbReference>
<proteinExistence type="predicted"/>
<name>A0A941E7L6_9BURK</name>
<dbReference type="EMBL" id="JAGSPJ010000003">
    <property type="protein sequence ID" value="MBR7800168.1"/>
    <property type="molecule type" value="Genomic_DNA"/>
</dbReference>
<dbReference type="SUPFAM" id="SSF102400">
    <property type="entry name" value="DNA polymerase III chi subunit"/>
    <property type="match status" value="1"/>
</dbReference>
<dbReference type="Pfam" id="PF04364">
    <property type="entry name" value="DNA_pol3_chi"/>
    <property type="match status" value="1"/>
</dbReference>
<dbReference type="GO" id="GO:0003887">
    <property type="term" value="F:DNA-directed DNA polymerase activity"/>
    <property type="evidence" value="ECO:0007669"/>
    <property type="project" value="InterPro"/>
</dbReference>
<dbReference type="GO" id="GO:0032298">
    <property type="term" value="P:positive regulation of DNA-templated DNA replication initiation"/>
    <property type="evidence" value="ECO:0007669"/>
    <property type="project" value="TreeGrafter"/>
</dbReference>
<dbReference type="Gene3D" id="3.40.50.10110">
    <property type="entry name" value="DNA polymerase III subunit chi"/>
    <property type="match status" value="1"/>
</dbReference>
<evidence type="ECO:0000313" key="2">
    <source>
        <dbReference type="Proteomes" id="UP000678545"/>
    </source>
</evidence>
<dbReference type="PANTHER" id="PTHR38767">
    <property type="entry name" value="DNA POLYMERASE III SUBUNIT CHI"/>
    <property type="match status" value="1"/>
</dbReference>